<comment type="caution">
    <text evidence="1">The sequence shown here is derived from an EMBL/GenBank/DDBJ whole genome shotgun (WGS) entry which is preliminary data.</text>
</comment>
<dbReference type="AlphaFoldDB" id="A0AAV4R6Q5"/>
<evidence type="ECO:0000313" key="2">
    <source>
        <dbReference type="Proteomes" id="UP001054837"/>
    </source>
</evidence>
<feature type="non-terminal residue" evidence="1">
    <location>
        <position position="124"/>
    </location>
</feature>
<evidence type="ECO:0000313" key="1">
    <source>
        <dbReference type="EMBL" id="GIY15882.1"/>
    </source>
</evidence>
<reference evidence="1 2" key="1">
    <citation type="submission" date="2021-06" db="EMBL/GenBank/DDBJ databases">
        <title>Caerostris darwini draft genome.</title>
        <authorList>
            <person name="Kono N."/>
            <person name="Arakawa K."/>
        </authorList>
    </citation>
    <scope>NUCLEOTIDE SEQUENCE [LARGE SCALE GENOMIC DNA]</scope>
</reference>
<proteinExistence type="predicted"/>
<name>A0AAV4R6Q5_9ARAC</name>
<accession>A0AAV4R6Q5</accession>
<gene>
    <name evidence="1" type="ORF">CDAR_569411</name>
</gene>
<dbReference type="Proteomes" id="UP001054837">
    <property type="component" value="Unassembled WGS sequence"/>
</dbReference>
<protein>
    <submittedName>
        <fullName evidence="1">Uncharacterized protein</fullName>
    </submittedName>
</protein>
<dbReference type="EMBL" id="BPLQ01005597">
    <property type="protein sequence ID" value="GIY15882.1"/>
    <property type="molecule type" value="Genomic_DNA"/>
</dbReference>
<sequence length="124" mass="14286">MIKKANDDIQMTEQYRKQLGSNNDVLLDELLSKKAQDLINQRNGLEEQVREYGVCPIIGCMYHHTKRKTKVKSNEFIFPAKRHTSTLNYRPNEASTENATPTVTTNRFQTLNTEDNVNENSTPI</sequence>
<keyword evidence="2" id="KW-1185">Reference proteome</keyword>
<organism evidence="1 2">
    <name type="scientific">Caerostris darwini</name>
    <dbReference type="NCBI Taxonomy" id="1538125"/>
    <lineage>
        <taxon>Eukaryota</taxon>
        <taxon>Metazoa</taxon>
        <taxon>Ecdysozoa</taxon>
        <taxon>Arthropoda</taxon>
        <taxon>Chelicerata</taxon>
        <taxon>Arachnida</taxon>
        <taxon>Araneae</taxon>
        <taxon>Araneomorphae</taxon>
        <taxon>Entelegynae</taxon>
        <taxon>Araneoidea</taxon>
        <taxon>Araneidae</taxon>
        <taxon>Caerostris</taxon>
    </lineage>
</organism>